<protein>
    <submittedName>
        <fullName evidence="1">Uncharacterized protein</fullName>
    </submittedName>
</protein>
<dbReference type="OrthoDB" id="7063904at2"/>
<sequence>MEIGEIADARKNVIKADAAWDIIKNIKTLHVGKGKKNVVFAPDADFRDEILKVTLGRTGNLRAPALRIGKRMYVGYNDTMYEELIG</sequence>
<dbReference type="EMBL" id="CP003985">
    <property type="protein sequence ID" value="AGF78055.1"/>
    <property type="molecule type" value="Genomic_DNA"/>
</dbReference>
<evidence type="ECO:0000313" key="1">
    <source>
        <dbReference type="EMBL" id="AGF78055.1"/>
    </source>
</evidence>
<accession>M1PEC5</accession>
<dbReference type="Proteomes" id="UP000011721">
    <property type="component" value="Chromosome"/>
</dbReference>
<dbReference type="HOGENOM" id="CLU_172411_0_0_7"/>
<name>M1PEC5_DESSD</name>
<evidence type="ECO:0000313" key="2">
    <source>
        <dbReference type="Proteomes" id="UP000011721"/>
    </source>
</evidence>
<organism evidence="1 2">
    <name type="scientific">Desulfocapsa sulfexigens (strain DSM 10523 / SB164P1)</name>
    <dbReference type="NCBI Taxonomy" id="1167006"/>
    <lineage>
        <taxon>Bacteria</taxon>
        <taxon>Pseudomonadati</taxon>
        <taxon>Thermodesulfobacteriota</taxon>
        <taxon>Desulfobulbia</taxon>
        <taxon>Desulfobulbales</taxon>
        <taxon>Desulfocapsaceae</taxon>
        <taxon>Desulfocapsa</taxon>
    </lineage>
</organism>
<dbReference type="eggNOG" id="COG1393">
    <property type="taxonomic scope" value="Bacteria"/>
</dbReference>
<reference evidence="2" key="1">
    <citation type="journal article" date="2013" name="Stand. Genomic Sci.">
        <title>Complete genome sequence of Desulfocapsa sulfexigens, a marine deltaproteobacterium specialized in disproportionating inorganic sulfur compounds.</title>
        <authorList>
            <person name="Finster K.W."/>
            <person name="Kjeldsen K.U."/>
            <person name="Kube M."/>
            <person name="Reinhardt R."/>
            <person name="Mussmann M."/>
            <person name="Amann R."/>
            <person name="Schreiber L."/>
        </authorList>
    </citation>
    <scope>NUCLEOTIDE SEQUENCE [LARGE SCALE GENOMIC DNA]</scope>
    <source>
        <strain evidence="2">DSM 10523 / SB164P1</strain>
    </source>
</reference>
<gene>
    <name evidence="1" type="ordered locus">UWK_01495</name>
</gene>
<dbReference type="STRING" id="1167006.UWK_01495"/>
<dbReference type="AlphaFoldDB" id="M1PEC5"/>
<proteinExistence type="predicted"/>
<keyword evidence="2" id="KW-1185">Reference proteome</keyword>
<dbReference type="KEGG" id="dsf:UWK_01495"/>